<dbReference type="EMBL" id="BLQM01000171">
    <property type="protein sequence ID" value="GMH71922.1"/>
    <property type="molecule type" value="Genomic_DNA"/>
</dbReference>
<comment type="similarity">
    <text evidence="1">Belongs to the methyltransferase superfamily.</text>
</comment>
<dbReference type="Pfam" id="PF01753">
    <property type="entry name" value="zf-MYND"/>
    <property type="match status" value="1"/>
</dbReference>
<dbReference type="PROSITE" id="PS01360">
    <property type="entry name" value="ZF_MYND_1"/>
    <property type="match status" value="1"/>
</dbReference>
<dbReference type="InterPro" id="IPR007052">
    <property type="entry name" value="CS_dom"/>
</dbReference>
<dbReference type="Gene3D" id="2.60.40.790">
    <property type="match status" value="1"/>
</dbReference>
<sequence>MSTLSICPTCSSPSATLRCSRCYSVSYCNKKCQKSHWKSHKKQCALAAKNVTEESFKSIKEKKGGGVGRSQEELNFIMGKKSLEEARRELKEAQAVVERLQKEAAVAQIAQNAAQLRAEDHGKKLTHITDTLVKKSSSKPSSSSSKTTSNKNSPKKKDQTTPEYGSKSYWEDAYKTNTRYNTSSSSTYEWYWNSYTRMLPLFRSIFSRLDLEIPLKLMDCGCGNSTLLADLLKDNVITQGYGLDISSEVIELMSHHESEEVKYHYHDLTSPVPPQFVKSHTLEGAIDKGTIDAILSGGHDETSYKMAVNAATAVILNVFDTLKVGGKLLIFSNLPPKMALDFFNSVVDDVVCVAAYDPNVEAEVKLGTGLKEDAPTTTIDTPIGKIKSSTNVHVYKLTKVKKTSTHKTLQQLNTLSLLQDESTKALKEIQTMREKGGRTVEGIKKEVIHLKEASNIEELGKEVDAAATRLGEMALEEHKTAQAQETMDSVVAAGHDKSLAEYAKYKGREMQGVAKFVDDENREVGTWSQNREDVNIIIDCKTLNMKSVERNSLSVVFTKNKLSCSFKRFDASETETEVTLTGEFEEDENVVNINKTLCYKYSVNESTWFIEDNTTVILSLVKTNVNEAWERLGEADTEVIKFRDYEKVGKGMLDEDDDGDNDGDKNNGSSVTYDSELSIVYISDKHVKVNFALTPKKGLKDFKNTNVERDYVVLCDVDTPYEDSFKDYIGFEYLFDDDSENTIANREASSSLNSTLTFPFPTISSDKTYEFRHLHVSKSLLSTSLTFTSSGLINHVRVLKKGLNCLIDYSGNISAGYLYLSGFMLGNVEVKVDGDVWAVSSGEETLVKGFFKIKSGKVSGGGSETCAIVRLEFASDFDETVLSKNNVTSNNSSPIQSINALSCGFCELDLFKGDPIKKNGPLPSYYWDEISDYLSCHTEASVAFNSNEVKATQGKVWEDDRCFLCDAADLGERVECLNGVEGYGEKEGNTIKSNSDINFRGTRVYTSTGLPISCTRCCSTLGYCNPENPTSVRLYKHLVSHGPLSKFLVHELIRYATSLACYVFCAVNNSSMIVVKLINWDGRIWEDGEWKNVTKVVWNETGIEEEVGAEEQIEEMFKWVDECCLPGGGKKGKADGEGNSSRREGYSKVKMQLSDEEYREFMGTLKERSTVLPSSVCEGVCATQGFVGGGGNLAVIIM</sequence>
<dbReference type="InterPro" id="IPR029063">
    <property type="entry name" value="SAM-dependent_MTases_sf"/>
</dbReference>
<evidence type="ECO:0000256" key="8">
    <source>
        <dbReference type="SAM" id="Coils"/>
    </source>
</evidence>
<protein>
    <recommendedName>
        <fullName evidence="14">MYND-type domain-containing protein</fullName>
    </recommendedName>
</protein>
<keyword evidence="4" id="KW-0479">Metal-binding</keyword>
<reference evidence="13" key="1">
    <citation type="journal article" date="2023" name="Commun. Biol.">
        <title>Genome analysis of Parmales, the sister group of diatoms, reveals the evolutionary specialization of diatoms from phago-mixotrophs to photoautotrophs.</title>
        <authorList>
            <person name="Ban H."/>
            <person name="Sato S."/>
            <person name="Yoshikawa S."/>
            <person name="Yamada K."/>
            <person name="Nakamura Y."/>
            <person name="Ichinomiya M."/>
            <person name="Sato N."/>
            <person name="Blanc-Mathieu R."/>
            <person name="Endo H."/>
            <person name="Kuwata A."/>
            <person name="Ogata H."/>
        </authorList>
    </citation>
    <scope>NUCLEOTIDE SEQUENCE [LARGE SCALE GENOMIC DNA]</scope>
</reference>
<keyword evidence="5 7" id="KW-0863">Zinc-finger</keyword>
<feature type="region of interest" description="Disordered" evidence="9">
    <location>
        <begin position="128"/>
        <end position="165"/>
    </location>
</feature>
<feature type="coiled-coil region" evidence="8">
    <location>
        <begin position="80"/>
        <end position="110"/>
    </location>
</feature>
<feature type="domain" description="MYND-type" evidence="10">
    <location>
        <begin position="7"/>
        <end position="44"/>
    </location>
</feature>
<dbReference type="Gene3D" id="6.10.140.2220">
    <property type="match status" value="1"/>
</dbReference>
<name>A0A9W7AGP0_9STRA</name>
<organism evidence="12 13">
    <name type="scientific">Triparma laevis f. inornata</name>
    <dbReference type="NCBI Taxonomy" id="1714386"/>
    <lineage>
        <taxon>Eukaryota</taxon>
        <taxon>Sar</taxon>
        <taxon>Stramenopiles</taxon>
        <taxon>Ochrophyta</taxon>
        <taxon>Bolidophyceae</taxon>
        <taxon>Parmales</taxon>
        <taxon>Triparmaceae</taxon>
        <taxon>Triparma</taxon>
    </lineage>
</organism>
<dbReference type="Pfam" id="PF09814">
    <property type="entry name" value="HECT_2"/>
    <property type="match status" value="1"/>
</dbReference>
<evidence type="ECO:0000256" key="2">
    <source>
        <dbReference type="ARBA" id="ARBA00022603"/>
    </source>
</evidence>
<dbReference type="SUPFAM" id="SSF53335">
    <property type="entry name" value="S-adenosyl-L-methionine-dependent methyltransferases"/>
    <property type="match status" value="1"/>
</dbReference>
<dbReference type="PANTHER" id="PTHR12176">
    <property type="entry name" value="SAM-DEPENDENT METHYLTRANSFERASE SUPERFAMILY PROTEIN"/>
    <property type="match status" value="1"/>
</dbReference>
<keyword evidence="8" id="KW-0175">Coiled coil</keyword>
<dbReference type="SUPFAM" id="SSF49764">
    <property type="entry name" value="HSP20-like chaperones"/>
    <property type="match status" value="1"/>
</dbReference>
<evidence type="ECO:0000259" key="11">
    <source>
        <dbReference type="PROSITE" id="PS51203"/>
    </source>
</evidence>
<dbReference type="GO" id="GO:0008168">
    <property type="term" value="F:methyltransferase activity"/>
    <property type="evidence" value="ECO:0007669"/>
    <property type="project" value="UniProtKB-KW"/>
</dbReference>
<keyword evidence="6" id="KW-0862">Zinc</keyword>
<dbReference type="PROSITE" id="PS51203">
    <property type="entry name" value="CS"/>
    <property type="match status" value="1"/>
</dbReference>
<dbReference type="Proteomes" id="UP001162640">
    <property type="component" value="Unassembled WGS sequence"/>
</dbReference>
<evidence type="ECO:0000256" key="4">
    <source>
        <dbReference type="ARBA" id="ARBA00022723"/>
    </source>
</evidence>
<dbReference type="SUPFAM" id="SSF144232">
    <property type="entry name" value="HIT/MYND zinc finger-like"/>
    <property type="match status" value="1"/>
</dbReference>
<keyword evidence="3" id="KW-0808">Transferase</keyword>
<feature type="domain" description="CS" evidence="11">
    <location>
        <begin position="520"/>
        <end position="633"/>
    </location>
</feature>
<dbReference type="InterPro" id="IPR051419">
    <property type="entry name" value="Lys/N-term_MeTrsfase_sf"/>
</dbReference>
<gene>
    <name evidence="12" type="ORF">TL16_g05780</name>
</gene>
<evidence type="ECO:0000259" key="10">
    <source>
        <dbReference type="PROSITE" id="PS50865"/>
    </source>
</evidence>
<accession>A0A9W7AGP0</accession>
<evidence type="ECO:0000256" key="7">
    <source>
        <dbReference type="PROSITE-ProRule" id="PRU00134"/>
    </source>
</evidence>
<keyword evidence="2" id="KW-0489">Methyltransferase</keyword>
<evidence type="ECO:0000256" key="6">
    <source>
        <dbReference type="ARBA" id="ARBA00022833"/>
    </source>
</evidence>
<dbReference type="PROSITE" id="PS50865">
    <property type="entry name" value="ZF_MYND_2"/>
    <property type="match status" value="1"/>
</dbReference>
<evidence type="ECO:0000256" key="5">
    <source>
        <dbReference type="ARBA" id="ARBA00022771"/>
    </source>
</evidence>
<dbReference type="GO" id="GO:0032259">
    <property type="term" value="P:methylation"/>
    <property type="evidence" value="ECO:0007669"/>
    <property type="project" value="UniProtKB-KW"/>
</dbReference>
<proteinExistence type="inferred from homology"/>
<dbReference type="InterPro" id="IPR008978">
    <property type="entry name" value="HSP20-like_chaperone"/>
</dbReference>
<dbReference type="GO" id="GO:0008270">
    <property type="term" value="F:zinc ion binding"/>
    <property type="evidence" value="ECO:0007669"/>
    <property type="project" value="UniProtKB-KW"/>
</dbReference>
<evidence type="ECO:0000313" key="13">
    <source>
        <dbReference type="Proteomes" id="UP001162640"/>
    </source>
</evidence>
<evidence type="ECO:0000256" key="1">
    <source>
        <dbReference type="ARBA" id="ARBA00008361"/>
    </source>
</evidence>
<comment type="caution">
    <text evidence="12">The sequence shown here is derived from an EMBL/GenBank/DDBJ whole genome shotgun (WGS) entry which is preliminary data.</text>
</comment>
<evidence type="ECO:0000256" key="9">
    <source>
        <dbReference type="SAM" id="MobiDB-lite"/>
    </source>
</evidence>
<dbReference type="InterPro" id="IPR002893">
    <property type="entry name" value="Znf_MYND"/>
</dbReference>
<dbReference type="AlphaFoldDB" id="A0A9W7AGP0"/>
<evidence type="ECO:0008006" key="14">
    <source>
        <dbReference type="Google" id="ProtNLM"/>
    </source>
</evidence>
<feature type="compositionally biased region" description="Low complexity" evidence="9">
    <location>
        <begin position="134"/>
        <end position="152"/>
    </location>
</feature>
<dbReference type="Gene3D" id="3.40.50.150">
    <property type="entry name" value="Vaccinia Virus protein VP39"/>
    <property type="match status" value="1"/>
</dbReference>
<dbReference type="InterPro" id="IPR019193">
    <property type="entry name" value="UBQ-conj_enz_E2-bd_prot"/>
</dbReference>
<evidence type="ECO:0000256" key="3">
    <source>
        <dbReference type="ARBA" id="ARBA00022679"/>
    </source>
</evidence>
<evidence type="ECO:0000313" key="12">
    <source>
        <dbReference type="EMBL" id="GMH71922.1"/>
    </source>
</evidence>